<feature type="compositionally biased region" description="Pro residues" evidence="1">
    <location>
        <begin position="141"/>
        <end position="150"/>
    </location>
</feature>
<feature type="compositionally biased region" description="Basic and acidic residues" evidence="1">
    <location>
        <begin position="246"/>
        <end position="256"/>
    </location>
</feature>
<name>A0A1H1L012_9ACTN</name>
<dbReference type="AlphaFoldDB" id="A0A1H1L012"/>
<dbReference type="Gene3D" id="3.30.420.150">
    <property type="entry name" value="Exopolyphosphatase. Domain 2"/>
    <property type="match status" value="1"/>
</dbReference>
<evidence type="ECO:0000313" key="3">
    <source>
        <dbReference type="Proteomes" id="UP000198983"/>
    </source>
</evidence>
<gene>
    <name evidence="2" type="ORF">SAMN04489717_0004</name>
</gene>
<feature type="region of interest" description="Disordered" evidence="1">
    <location>
        <begin position="118"/>
        <end position="256"/>
    </location>
</feature>
<dbReference type="EMBL" id="LT629732">
    <property type="protein sequence ID" value="SDR67914.1"/>
    <property type="molecule type" value="Genomic_DNA"/>
</dbReference>
<reference evidence="2 3" key="1">
    <citation type="submission" date="2016-10" db="EMBL/GenBank/DDBJ databases">
        <authorList>
            <person name="de Groot N.N."/>
        </authorList>
    </citation>
    <scope>NUCLEOTIDE SEQUENCE [LARGE SCALE GENOMIC DNA]</scope>
    <source>
        <strain evidence="2 3">DSM 22024</strain>
    </source>
</reference>
<protein>
    <submittedName>
        <fullName evidence="2">Uncharacterized protein</fullName>
    </submittedName>
</protein>
<sequence length="256" mass="26933">MDLPAYDRDRIHHARIGAADVHAAAGRLLTMTHAERKALPFMHPGRVDCDRPRRALILDAPRRAHLSLARIAGAGRSASRRASRWTAGCVQDQCPAVTSPARCMTAGLPLRGSSSATAAARAVGRADAGRGGSGRGRTPAGPSPSPPPVVTVPARPTRGARRGSQRDLPGHLVQPALDLRPGPLHCSGVGGSSVRYRSVSRTQPMSTETAASGRAPPRTNSVEPPPMSTTRYGVGIRRPASSRVAPAKDRSAPRHR</sequence>
<accession>A0A1H1L012</accession>
<evidence type="ECO:0000313" key="2">
    <source>
        <dbReference type="EMBL" id="SDR67914.1"/>
    </source>
</evidence>
<organism evidence="2 3">
    <name type="scientific">Actinopolymorpha singaporensis</name>
    <dbReference type="NCBI Taxonomy" id="117157"/>
    <lineage>
        <taxon>Bacteria</taxon>
        <taxon>Bacillati</taxon>
        <taxon>Actinomycetota</taxon>
        <taxon>Actinomycetes</taxon>
        <taxon>Propionibacteriales</taxon>
        <taxon>Actinopolymorphaceae</taxon>
        <taxon>Actinopolymorpha</taxon>
    </lineage>
</organism>
<keyword evidence="3" id="KW-1185">Reference proteome</keyword>
<feature type="compositionally biased region" description="Low complexity" evidence="1">
    <location>
        <begin position="192"/>
        <end position="201"/>
    </location>
</feature>
<dbReference type="STRING" id="117157.SAMN04489717_0004"/>
<proteinExistence type="predicted"/>
<evidence type="ECO:0000256" key="1">
    <source>
        <dbReference type="SAM" id="MobiDB-lite"/>
    </source>
</evidence>
<dbReference type="Proteomes" id="UP000198983">
    <property type="component" value="Chromosome I"/>
</dbReference>